<evidence type="ECO:0000313" key="1">
    <source>
        <dbReference type="EMBL" id="EFR55848.1"/>
    </source>
</evidence>
<protein>
    <submittedName>
        <fullName evidence="1">Uncharacterized protein</fullName>
    </submittedName>
</protein>
<organism evidence="1 2">
    <name type="scientific">Bacteroides fragilis 3_1_12</name>
    <dbReference type="NCBI Taxonomy" id="457424"/>
    <lineage>
        <taxon>Bacteria</taxon>
        <taxon>Pseudomonadati</taxon>
        <taxon>Bacteroidota</taxon>
        <taxon>Bacteroidia</taxon>
        <taxon>Bacteroidales</taxon>
        <taxon>Bacteroidaceae</taxon>
        <taxon>Bacteroides</taxon>
    </lineage>
</organism>
<evidence type="ECO:0000313" key="2">
    <source>
        <dbReference type="Proteomes" id="UP000005101"/>
    </source>
</evidence>
<proteinExistence type="predicted"/>
<accession>A0ABN0BSE6</accession>
<dbReference type="EMBL" id="EQ973219">
    <property type="protein sequence ID" value="EFR55848.1"/>
    <property type="molecule type" value="Genomic_DNA"/>
</dbReference>
<name>A0ABN0BSE6_BACFG</name>
<keyword evidence="2" id="KW-1185">Reference proteome</keyword>
<gene>
    <name evidence="1" type="ORF">BFAG_04547</name>
</gene>
<sequence>MGNSLGYQASLQGYLTELLKEKSCISAPIFFFFKLGTNHLTDAS</sequence>
<reference evidence="1 2" key="1">
    <citation type="submission" date="2008-12" db="EMBL/GenBank/DDBJ databases">
        <title>Annotation of Bacteroides fragilis strain 3_1_12.</title>
        <authorList>
            <consortium name="The Broad Institute Genome Sequencing Platform"/>
            <person name="Ward D."/>
            <person name="Young S.K."/>
            <person name="Kodira C.D."/>
            <person name="Zeng Q."/>
            <person name="Koehrsen M."/>
            <person name="Alvarado L."/>
            <person name="Berlin A."/>
            <person name="Borenstein D."/>
            <person name="Chen Z."/>
            <person name="Engels R."/>
            <person name="Freedman E."/>
            <person name="Gellesch M."/>
            <person name="Goldberg J."/>
            <person name="Griggs A."/>
            <person name="Gujja S."/>
            <person name="Heiman D."/>
            <person name="Hepburn T."/>
            <person name="Howarth C."/>
            <person name="Jen D."/>
            <person name="Larson L."/>
            <person name="Lewis B."/>
            <person name="Mehta T."/>
            <person name="Park D."/>
            <person name="Pearson M."/>
            <person name="Roberts A."/>
            <person name="Saif S."/>
            <person name="Shea T."/>
            <person name="Shenoy N."/>
            <person name="Sisk P."/>
            <person name="Stolte C."/>
            <person name="Sykes S."/>
            <person name="Walk T."/>
            <person name="White J."/>
            <person name="Yandava C."/>
            <person name="Allen-Vercoe E."/>
            <person name="Strauss J."/>
            <person name="Ambrose C."/>
            <person name="Lander E."/>
            <person name="Nusbaum C."/>
            <person name="Galagan J."/>
            <person name="Birren B."/>
        </authorList>
    </citation>
    <scope>NUCLEOTIDE SEQUENCE [LARGE SCALE GENOMIC DNA]</scope>
    <source>
        <strain evidence="1 2">3_1_12</strain>
    </source>
</reference>
<dbReference type="Proteomes" id="UP000005101">
    <property type="component" value="Unassembled WGS sequence"/>
</dbReference>